<keyword evidence="3" id="KW-1185">Reference proteome</keyword>
<proteinExistence type="predicted"/>
<organism evidence="2 3">
    <name type="scientific">Crotalaria pallida</name>
    <name type="common">Smooth rattlebox</name>
    <name type="synonym">Crotalaria striata</name>
    <dbReference type="NCBI Taxonomy" id="3830"/>
    <lineage>
        <taxon>Eukaryota</taxon>
        <taxon>Viridiplantae</taxon>
        <taxon>Streptophyta</taxon>
        <taxon>Embryophyta</taxon>
        <taxon>Tracheophyta</taxon>
        <taxon>Spermatophyta</taxon>
        <taxon>Magnoliopsida</taxon>
        <taxon>eudicotyledons</taxon>
        <taxon>Gunneridae</taxon>
        <taxon>Pentapetalae</taxon>
        <taxon>rosids</taxon>
        <taxon>fabids</taxon>
        <taxon>Fabales</taxon>
        <taxon>Fabaceae</taxon>
        <taxon>Papilionoideae</taxon>
        <taxon>50 kb inversion clade</taxon>
        <taxon>genistoids sensu lato</taxon>
        <taxon>core genistoids</taxon>
        <taxon>Crotalarieae</taxon>
        <taxon>Crotalaria</taxon>
    </lineage>
</organism>
<sequence>MGDQGESPDSLGKDLLTADKESSDAQQKSNPFGPWMLVKRHARKKERALQKQNGSSIMGGIKGVQHVPERGKFDALNYEEEVALAAGPDDSARDTQVSLHEEVYENQHSKHVVGNPKRVTSQAHKEVKVRNFQAGKNQQLTRGIKVLMQPAKATAKQPRQSTINKESVAKNIITVEAPSAMDGQHNLKQYRGSKEYKEAMKAKEEEVMRLMKFYEKSKGLVIHDFATQTYLPEKEAIEFAQRNASSSKSLNLPPKPPDGKLSSGSGMDIDYNDDIHVLSENDKDILIPGETDSLNHNLNM</sequence>
<dbReference type="AlphaFoldDB" id="A0AAN9EQ62"/>
<comment type="caution">
    <text evidence="2">The sequence shown here is derived from an EMBL/GenBank/DDBJ whole genome shotgun (WGS) entry which is preliminary data.</text>
</comment>
<evidence type="ECO:0000313" key="2">
    <source>
        <dbReference type="EMBL" id="KAK7257943.1"/>
    </source>
</evidence>
<dbReference type="EMBL" id="JAYWIO010000006">
    <property type="protein sequence ID" value="KAK7257943.1"/>
    <property type="molecule type" value="Genomic_DNA"/>
</dbReference>
<name>A0AAN9EQ62_CROPI</name>
<feature type="region of interest" description="Disordered" evidence="1">
    <location>
        <begin position="242"/>
        <end position="266"/>
    </location>
</feature>
<reference evidence="2 3" key="1">
    <citation type="submission" date="2024-01" db="EMBL/GenBank/DDBJ databases">
        <title>The genomes of 5 underutilized Papilionoideae crops provide insights into root nodulation and disease resistanc.</title>
        <authorList>
            <person name="Yuan L."/>
        </authorList>
    </citation>
    <scope>NUCLEOTIDE SEQUENCE [LARGE SCALE GENOMIC DNA]</scope>
    <source>
        <strain evidence="2">ZHUSHIDOU_FW_LH</strain>
        <tissue evidence="2">Leaf</tissue>
    </source>
</reference>
<gene>
    <name evidence="2" type="ORF">RIF29_32280</name>
</gene>
<feature type="region of interest" description="Disordered" evidence="1">
    <location>
        <begin position="1"/>
        <end position="63"/>
    </location>
</feature>
<evidence type="ECO:0000256" key="1">
    <source>
        <dbReference type="SAM" id="MobiDB-lite"/>
    </source>
</evidence>
<protein>
    <submittedName>
        <fullName evidence="2">Uncharacterized protein</fullName>
    </submittedName>
</protein>
<evidence type="ECO:0000313" key="3">
    <source>
        <dbReference type="Proteomes" id="UP001372338"/>
    </source>
</evidence>
<dbReference type="Proteomes" id="UP001372338">
    <property type="component" value="Unassembled WGS sequence"/>
</dbReference>
<accession>A0AAN9EQ62</accession>